<sequence length="111" mass="11618">MKPRSIQLTAAALLLLAAQAPALAAGGKTIRPEVGKPLQDAQKALQAKNYAEARADIAKAEGVGKLSSYERYIIERLKASAAIGVGDYKSALASYEKVVASPDLPPEEKVG</sequence>
<dbReference type="EMBL" id="JAAMOW010000016">
    <property type="protein sequence ID" value="NGY07065.1"/>
    <property type="molecule type" value="Genomic_DNA"/>
</dbReference>
<protein>
    <recommendedName>
        <fullName evidence="4">DUF4398 domain-containing protein</fullName>
    </recommendedName>
</protein>
<keyword evidence="3" id="KW-1185">Reference proteome</keyword>
<feature type="chain" id="PRO_5026760600" description="DUF4398 domain-containing protein" evidence="1">
    <location>
        <begin position="25"/>
        <end position="111"/>
    </location>
</feature>
<evidence type="ECO:0000313" key="2">
    <source>
        <dbReference type="EMBL" id="NGY07065.1"/>
    </source>
</evidence>
<evidence type="ECO:0008006" key="4">
    <source>
        <dbReference type="Google" id="ProtNLM"/>
    </source>
</evidence>
<name>A0A6M2BXR1_9GAMM</name>
<organism evidence="2 3">
    <name type="scientific">Solimonas terrae</name>
    <dbReference type="NCBI Taxonomy" id="1396819"/>
    <lineage>
        <taxon>Bacteria</taxon>
        <taxon>Pseudomonadati</taxon>
        <taxon>Pseudomonadota</taxon>
        <taxon>Gammaproteobacteria</taxon>
        <taxon>Nevskiales</taxon>
        <taxon>Nevskiaceae</taxon>
        <taxon>Solimonas</taxon>
    </lineage>
</organism>
<evidence type="ECO:0000313" key="3">
    <source>
        <dbReference type="Proteomes" id="UP000472676"/>
    </source>
</evidence>
<dbReference type="Proteomes" id="UP000472676">
    <property type="component" value="Unassembled WGS sequence"/>
</dbReference>
<comment type="caution">
    <text evidence="2">The sequence shown here is derived from an EMBL/GenBank/DDBJ whole genome shotgun (WGS) entry which is preliminary data.</text>
</comment>
<reference evidence="2 3" key="1">
    <citation type="journal article" date="2014" name="Int. J. Syst. Evol. Microbiol.">
        <title>Solimonas terrae sp. nov., isolated from soil.</title>
        <authorList>
            <person name="Kim S.J."/>
            <person name="Moon J.Y."/>
            <person name="Weon H.Y."/>
            <person name="Ahn J.H."/>
            <person name="Chen W.M."/>
            <person name="Kwon S.W."/>
        </authorList>
    </citation>
    <scope>NUCLEOTIDE SEQUENCE [LARGE SCALE GENOMIC DNA]</scope>
    <source>
        <strain evidence="2 3">KIS83-12</strain>
    </source>
</reference>
<proteinExistence type="predicted"/>
<gene>
    <name evidence="2" type="ORF">G7Y85_20005</name>
</gene>
<feature type="signal peptide" evidence="1">
    <location>
        <begin position="1"/>
        <end position="24"/>
    </location>
</feature>
<keyword evidence="1" id="KW-0732">Signal</keyword>
<accession>A0A6M2BXR1</accession>
<feature type="non-terminal residue" evidence="2">
    <location>
        <position position="111"/>
    </location>
</feature>
<dbReference type="AlphaFoldDB" id="A0A6M2BXR1"/>
<evidence type="ECO:0000256" key="1">
    <source>
        <dbReference type="SAM" id="SignalP"/>
    </source>
</evidence>